<dbReference type="InterPro" id="IPR000835">
    <property type="entry name" value="HTH_MarR-typ"/>
</dbReference>
<feature type="domain" description="HTH arsR-type" evidence="2">
    <location>
        <begin position="9"/>
        <end position="91"/>
    </location>
</feature>
<keyword evidence="4" id="KW-1185">Reference proteome</keyword>
<evidence type="ECO:0000256" key="1">
    <source>
        <dbReference type="ARBA" id="ARBA00006479"/>
    </source>
</evidence>
<dbReference type="SUPFAM" id="SSF53067">
    <property type="entry name" value="Actin-like ATPase domain"/>
    <property type="match status" value="1"/>
</dbReference>
<comment type="similarity">
    <text evidence="1">Belongs to the ROK (NagC/XylR) family.</text>
</comment>
<name>A0ABW2LPE5_9PSEU</name>
<sequence length="367" mass="38241">MSTAKPSLELLRTMTDEHVLRAIMAGGRMTRTEIAARTGISKPTISDSVRRLAAAGLLADTGERTTGRGRAGSYYSLVPDAGAALVAEIGPNGVLAEAVDAFGGIAASARAELGRAPGAEQAAAALRRVAEQLSGSARLRCAVVSAADPVDRASGALVRLPDEPFLVGDLDPVAVLRSCVSGEVLVDNDVNWASCAERDRGAAREVDDFAYLHLGEGLGAAVVTDGEVRRGHRGLVGEIAHLITTGPSGTAIPFIEFFGETGLRQPGTTAIDVAALRERYRPGPDQVLDDLARAVGGVVSAMVALVDPQLVVLGGSWGRDAEVLDALRRHPAPRTAEFAVAEVESPELTGARARAVERLRELIIRAA</sequence>
<gene>
    <name evidence="3" type="ORF">ACFQRI_19065</name>
</gene>
<dbReference type="Pfam" id="PF00480">
    <property type="entry name" value="ROK"/>
    <property type="match status" value="1"/>
</dbReference>
<dbReference type="InterPro" id="IPR036390">
    <property type="entry name" value="WH_DNA-bd_sf"/>
</dbReference>
<dbReference type="Pfam" id="PF12802">
    <property type="entry name" value="MarR_2"/>
    <property type="match status" value="1"/>
</dbReference>
<dbReference type="InterPro" id="IPR000600">
    <property type="entry name" value="ROK"/>
</dbReference>
<comment type="caution">
    <text evidence="3">The sequence shown here is derived from an EMBL/GenBank/DDBJ whole genome shotgun (WGS) entry which is preliminary data.</text>
</comment>
<dbReference type="Gene3D" id="3.30.420.40">
    <property type="match status" value="2"/>
</dbReference>
<dbReference type="PANTHER" id="PTHR18964">
    <property type="entry name" value="ROK (REPRESSOR, ORF, KINASE) FAMILY"/>
    <property type="match status" value="1"/>
</dbReference>
<evidence type="ECO:0000313" key="4">
    <source>
        <dbReference type="Proteomes" id="UP001596504"/>
    </source>
</evidence>
<dbReference type="SMART" id="SM00418">
    <property type="entry name" value="HTH_ARSR"/>
    <property type="match status" value="1"/>
</dbReference>
<evidence type="ECO:0000313" key="3">
    <source>
        <dbReference type="EMBL" id="MFC7343508.1"/>
    </source>
</evidence>
<accession>A0ABW2LPE5</accession>
<dbReference type="PANTHER" id="PTHR18964:SF149">
    <property type="entry name" value="BIFUNCTIONAL UDP-N-ACETYLGLUCOSAMINE 2-EPIMERASE_N-ACETYLMANNOSAMINE KINASE"/>
    <property type="match status" value="1"/>
</dbReference>
<reference evidence="4" key="1">
    <citation type="journal article" date="2019" name="Int. J. Syst. Evol. Microbiol.">
        <title>The Global Catalogue of Microorganisms (GCM) 10K type strain sequencing project: providing services to taxonomists for standard genome sequencing and annotation.</title>
        <authorList>
            <consortium name="The Broad Institute Genomics Platform"/>
            <consortium name="The Broad Institute Genome Sequencing Center for Infectious Disease"/>
            <person name="Wu L."/>
            <person name="Ma J."/>
        </authorList>
    </citation>
    <scope>NUCLEOTIDE SEQUENCE [LARGE SCALE GENOMIC DNA]</scope>
    <source>
        <strain evidence="4">WLHS5</strain>
    </source>
</reference>
<dbReference type="PRINTS" id="PR00033">
    <property type="entry name" value="HTHASNC"/>
</dbReference>
<dbReference type="Proteomes" id="UP001596504">
    <property type="component" value="Unassembled WGS sequence"/>
</dbReference>
<dbReference type="SUPFAM" id="SSF46785">
    <property type="entry name" value="Winged helix' DNA-binding domain"/>
    <property type="match status" value="1"/>
</dbReference>
<proteinExistence type="inferred from homology"/>
<evidence type="ECO:0000259" key="2">
    <source>
        <dbReference type="SMART" id="SM00418"/>
    </source>
</evidence>
<organism evidence="3 4">
    <name type="scientific">Saccharopolyspora griseoalba</name>
    <dbReference type="NCBI Taxonomy" id="1431848"/>
    <lineage>
        <taxon>Bacteria</taxon>
        <taxon>Bacillati</taxon>
        <taxon>Actinomycetota</taxon>
        <taxon>Actinomycetes</taxon>
        <taxon>Pseudonocardiales</taxon>
        <taxon>Pseudonocardiaceae</taxon>
        <taxon>Saccharopolyspora</taxon>
    </lineage>
</organism>
<dbReference type="InterPro" id="IPR036388">
    <property type="entry name" value="WH-like_DNA-bd_sf"/>
</dbReference>
<dbReference type="InterPro" id="IPR011991">
    <property type="entry name" value="ArsR-like_HTH"/>
</dbReference>
<dbReference type="RefSeq" id="WP_380670473.1">
    <property type="nucleotide sequence ID" value="NZ_JBHTCJ010000010.1"/>
</dbReference>
<dbReference type="InterPro" id="IPR000485">
    <property type="entry name" value="AsnC-type_HTH_dom"/>
</dbReference>
<dbReference type="Gene3D" id="1.10.10.10">
    <property type="entry name" value="Winged helix-like DNA-binding domain superfamily/Winged helix DNA-binding domain"/>
    <property type="match status" value="1"/>
</dbReference>
<dbReference type="InterPro" id="IPR001845">
    <property type="entry name" value="HTH_ArsR_DNA-bd_dom"/>
</dbReference>
<dbReference type="CDD" id="cd00090">
    <property type="entry name" value="HTH_ARSR"/>
    <property type="match status" value="1"/>
</dbReference>
<dbReference type="InterPro" id="IPR043129">
    <property type="entry name" value="ATPase_NBD"/>
</dbReference>
<protein>
    <submittedName>
        <fullName evidence="3">ROK family transcriptional regulator</fullName>
    </submittedName>
</protein>
<dbReference type="EMBL" id="JBHTCJ010000010">
    <property type="protein sequence ID" value="MFC7343508.1"/>
    <property type="molecule type" value="Genomic_DNA"/>
</dbReference>